<dbReference type="AlphaFoldDB" id="A0AA40G9D5"/>
<organism evidence="1 2">
    <name type="scientific">Melipona bicolor</name>
    <dbReference type="NCBI Taxonomy" id="60889"/>
    <lineage>
        <taxon>Eukaryota</taxon>
        <taxon>Metazoa</taxon>
        <taxon>Ecdysozoa</taxon>
        <taxon>Arthropoda</taxon>
        <taxon>Hexapoda</taxon>
        <taxon>Insecta</taxon>
        <taxon>Pterygota</taxon>
        <taxon>Neoptera</taxon>
        <taxon>Endopterygota</taxon>
        <taxon>Hymenoptera</taxon>
        <taxon>Apocrita</taxon>
        <taxon>Aculeata</taxon>
        <taxon>Apoidea</taxon>
        <taxon>Anthophila</taxon>
        <taxon>Apidae</taxon>
        <taxon>Melipona</taxon>
    </lineage>
</organism>
<evidence type="ECO:0000313" key="1">
    <source>
        <dbReference type="EMBL" id="KAK1133479.1"/>
    </source>
</evidence>
<gene>
    <name evidence="1" type="ORF">K0M31_011286</name>
</gene>
<comment type="caution">
    <text evidence="1">The sequence shown here is derived from an EMBL/GenBank/DDBJ whole genome shotgun (WGS) entry which is preliminary data.</text>
</comment>
<reference evidence="1" key="1">
    <citation type="submission" date="2021-10" db="EMBL/GenBank/DDBJ databases">
        <title>Melipona bicolor Genome sequencing and assembly.</title>
        <authorList>
            <person name="Araujo N.S."/>
            <person name="Arias M.C."/>
        </authorList>
    </citation>
    <scope>NUCLEOTIDE SEQUENCE</scope>
    <source>
        <strain evidence="1">USP_2M_L1-L4_2017</strain>
        <tissue evidence="1">Whole body</tissue>
    </source>
</reference>
<dbReference type="Proteomes" id="UP001177670">
    <property type="component" value="Unassembled WGS sequence"/>
</dbReference>
<name>A0AA40G9D5_9HYME</name>
<keyword evidence="2" id="KW-1185">Reference proteome</keyword>
<dbReference type="EMBL" id="JAHYIQ010000003">
    <property type="protein sequence ID" value="KAK1133479.1"/>
    <property type="molecule type" value="Genomic_DNA"/>
</dbReference>
<sequence length="115" mass="14056">MDRAADLQIDMLSGQLSSKFLTFMDQRISIVPCRWIIFGERKRRVRVHSFALFYLTLSCFSLFDIKKEREKERKFYERERERKRERKKERGSRRPVLVKLCSRWVNAKPVQEKKI</sequence>
<accession>A0AA40G9D5</accession>
<proteinExistence type="predicted"/>
<evidence type="ECO:0000313" key="2">
    <source>
        <dbReference type="Proteomes" id="UP001177670"/>
    </source>
</evidence>
<protein>
    <submittedName>
        <fullName evidence="1">Uncharacterized protein</fullName>
    </submittedName>
</protein>